<sequence>MVWAPHHGMASISQPEEAALDASHHNARHTVLEDAPLAPVTPVKTVVHHTIDEGTIAYQEGGFCHITPGEILHDRYKVLRKIGYGKFSTVWAAVDMVSSALRAIKISRSNPEDLKVAQNEYDVMCKIHSKVSELFSNDFLSVEALPLQAVYDVFTHATPPNSKHICLVVEFLGCSTYRFLQQYTRRHSSRPAIPVPIVKTFARHLLVALGHIHAAGYVHTDVKPENLCLKYTLSELRTLNTPIFDCRLRTTAVAPSTTDFVSLSGLEQMEIAAYLQSVSPQTTVCSDHCGSLDDLLDSTPSQVVEGPGNIYNSSSYPLHDALYAADLLFRIVPYPDNLEKRFGLLIDETSLSKTAIHLSALYSYKNTSSTEESQEQLWSSLTPICKTVLLKLREATSFPFTTCIEAAQHTKKIDIGDDTQPRYILKRANTTLRTPPSKLNDNKHICVHLLDETTVINIDALSAVPLLKKLAAAELALPMALKKILLAHKRTADEYLQTHSMELPTCMSVPVVLDGYMRGKTLHIQENLPPYNHIVVNGHQFAVTKKGVVDCIDDIVVELKHFDPHKAAPIAVYKQSRYAFSSYLAMLNCCYDDYYMSDHHHINTGGPLVSNPWGQNRLPAHPETSTREVNGSSETASMATSFVSTSYSHECSQTHTRQGSQISSEWSVEHDSSADGEGLPPFDDAICGCIVSSATDAALYRPIMVAYPDTDHLIPLLPEMFSVKLIDLGNSHCLGDKQPPLIQTAPYRAPEVILGLPFNEKADIWSVGCVIYEFLTGHILFPTVDAINGRHISDAQHLCDILATVPFPGTEYLQASSLGLSLLKGEHTKKSRDAMAHFSLQFRLEQTGFTKEEACLAGSFLEQLLTVDHERRPSATQMLEHPWLSTPGPTDALTQPGGWGHS</sequence>
<dbReference type="GO" id="GO:0050684">
    <property type="term" value="P:regulation of mRNA processing"/>
    <property type="evidence" value="ECO:0007669"/>
    <property type="project" value="TreeGrafter"/>
</dbReference>
<evidence type="ECO:0000256" key="4">
    <source>
        <dbReference type="ARBA" id="ARBA00022741"/>
    </source>
</evidence>
<proteinExistence type="predicted"/>
<evidence type="ECO:0000256" key="10">
    <source>
        <dbReference type="SAM" id="MobiDB-lite"/>
    </source>
</evidence>
<dbReference type="SMART" id="SM00220">
    <property type="entry name" value="S_TKc"/>
    <property type="match status" value="1"/>
</dbReference>
<dbReference type="InterPro" id="IPR051334">
    <property type="entry name" value="SRPK"/>
</dbReference>
<feature type="region of interest" description="Disordered" evidence="10">
    <location>
        <begin position="878"/>
        <end position="902"/>
    </location>
</feature>
<protein>
    <recommendedName>
        <fullName evidence="1">non-specific serine/threonine protein kinase</fullName>
        <ecNumber evidence="1">2.7.11.1</ecNumber>
    </recommendedName>
</protein>
<dbReference type="GO" id="GO:0005524">
    <property type="term" value="F:ATP binding"/>
    <property type="evidence" value="ECO:0007669"/>
    <property type="project" value="UniProtKB-UniRule"/>
</dbReference>
<dbReference type="PROSITE" id="PS50011">
    <property type="entry name" value="PROTEIN_KINASE_DOM"/>
    <property type="match status" value="1"/>
</dbReference>
<dbReference type="EC" id="2.7.11.1" evidence="1"/>
<evidence type="ECO:0000256" key="9">
    <source>
        <dbReference type="PROSITE-ProRule" id="PRU10141"/>
    </source>
</evidence>
<evidence type="ECO:0000256" key="7">
    <source>
        <dbReference type="ARBA" id="ARBA00047899"/>
    </source>
</evidence>
<feature type="domain" description="Protein kinase" evidence="11">
    <location>
        <begin position="76"/>
        <end position="884"/>
    </location>
</feature>
<dbReference type="OMA" id="TVYYHEK"/>
<dbReference type="PANTHER" id="PTHR47634">
    <property type="entry name" value="PROTEIN KINASE DOMAIN-CONTAINING PROTEIN-RELATED"/>
    <property type="match status" value="1"/>
</dbReference>
<dbReference type="InterPro" id="IPR000719">
    <property type="entry name" value="Prot_kinase_dom"/>
</dbReference>
<gene>
    <name evidence="12" type="ORF">GLP15_2467</name>
</gene>
<keyword evidence="4 9" id="KW-0547">Nucleotide-binding</keyword>
<comment type="catalytic activity">
    <reaction evidence="8">
        <text>L-seryl-[protein] + ATP = O-phospho-L-seryl-[protein] + ADP + H(+)</text>
        <dbReference type="Rhea" id="RHEA:17989"/>
        <dbReference type="Rhea" id="RHEA-COMP:9863"/>
        <dbReference type="Rhea" id="RHEA-COMP:11604"/>
        <dbReference type="ChEBI" id="CHEBI:15378"/>
        <dbReference type="ChEBI" id="CHEBI:29999"/>
        <dbReference type="ChEBI" id="CHEBI:30616"/>
        <dbReference type="ChEBI" id="CHEBI:83421"/>
        <dbReference type="ChEBI" id="CHEBI:456216"/>
        <dbReference type="EC" id="2.7.11.1"/>
    </reaction>
</comment>
<dbReference type="Proteomes" id="UP000008974">
    <property type="component" value="Unassembled WGS sequence"/>
</dbReference>
<evidence type="ECO:0000256" key="5">
    <source>
        <dbReference type="ARBA" id="ARBA00022777"/>
    </source>
</evidence>
<evidence type="ECO:0000259" key="11">
    <source>
        <dbReference type="PROSITE" id="PS50011"/>
    </source>
</evidence>
<evidence type="ECO:0000256" key="2">
    <source>
        <dbReference type="ARBA" id="ARBA00022527"/>
    </source>
</evidence>
<dbReference type="EMBL" id="ACVC01000316">
    <property type="protein sequence ID" value="EFO61151.1"/>
    <property type="molecule type" value="Genomic_DNA"/>
</dbReference>
<dbReference type="VEuPathDB" id="GiardiaDB:GLP15_2467"/>
<dbReference type="OrthoDB" id="5979581at2759"/>
<dbReference type="Gene3D" id="1.10.510.10">
    <property type="entry name" value="Transferase(Phosphotransferase) domain 1"/>
    <property type="match status" value="2"/>
</dbReference>
<dbReference type="SUPFAM" id="SSF56112">
    <property type="entry name" value="Protein kinase-like (PK-like)"/>
    <property type="match status" value="1"/>
</dbReference>
<evidence type="ECO:0000256" key="6">
    <source>
        <dbReference type="ARBA" id="ARBA00022840"/>
    </source>
</evidence>
<dbReference type="InterPro" id="IPR011009">
    <property type="entry name" value="Kinase-like_dom_sf"/>
</dbReference>
<accession>E1F8Q8</accession>
<feature type="region of interest" description="Disordered" evidence="10">
    <location>
        <begin position="653"/>
        <end position="675"/>
    </location>
</feature>
<keyword evidence="6 9" id="KW-0067">ATP-binding</keyword>
<dbReference type="InterPro" id="IPR008271">
    <property type="entry name" value="Ser/Thr_kinase_AS"/>
</dbReference>
<keyword evidence="2" id="KW-0723">Serine/threonine-protein kinase</keyword>
<feature type="compositionally biased region" description="Polar residues" evidence="10">
    <location>
        <begin position="653"/>
        <end position="666"/>
    </location>
</feature>
<dbReference type="InterPro" id="IPR017441">
    <property type="entry name" value="Protein_kinase_ATP_BS"/>
</dbReference>
<evidence type="ECO:0000313" key="12">
    <source>
        <dbReference type="EMBL" id="EFO61151.1"/>
    </source>
</evidence>
<feature type="binding site" evidence="9">
    <location>
        <position position="105"/>
    </location>
    <ligand>
        <name>ATP</name>
        <dbReference type="ChEBI" id="CHEBI:30616"/>
    </ligand>
</feature>
<dbReference type="GO" id="GO:0000245">
    <property type="term" value="P:spliceosomal complex assembly"/>
    <property type="evidence" value="ECO:0007669"/>
    <property type="project" value="TreeGrafter"/>
</dbReference>
<dbReference type="Pfam" id="PF00069">
    <property type="entry name" value="Pkinase"/>
    <property type="match status" value="2"/>
</dbReference>
<evidence type="ECO:0000256" key="1">
    <source>
        <dbReference type="ARBA" id="ARBA00012513"/>
    </source>
</evidence>
<name>E1F8Q8_GIAIA</name>
<comment type="catalytic activity">
    <reaction evidence="7">
        <text>L-threonyl-[protein] + ATP = O-phospho-L-threonyl-[protein] + ADP + H(+)</text>
        <dbReference type="Rhea" id="RHEA:46608"/>
        <dbReference type="Rhea" id="RHEA-COMP:11060"/>
        <dbReference type="Rhea" id="RHEA-COMP:11605"/>
        <dbReference type="ChEBI" id="CHEBI:15378"/>
        <dbReference type="ChEBI" id="CHEBI:30013"/>
        <dbReference type="ChEBI" id="CHEBI:30616"/>
        <dbReference type="ChEBI" id="CHEBI:61977"/>
        <dbReference type="ChEBI" id="CHEBI:456216"/>
        <dbReference type="EC" id="2.7.11.1"/>
    </reaction>
</comment>
<reference evidence="12 13" key="1">
    <citation type="journal article" date="2010" name="BMC Genomics">
        <title>Genome analysis and comparative genomics of a Giardia intestinalis assemblage E isolate.</title>
        <authorList>
            <person name="Jerlstrom-Hultqvist J."/>
            <person name="Franzen O."/>
            <person name="Ankarklev J."/>
            <person name="Xu F."/>
            <person name="Nohynkova E."/>
            <person name="Andersson J.O."/>
            <person name="Svard S.G."/>
            <person name="Andersson B."/>
        </authorList>
    </citation>
    <scope>NUCLEOTIDE SEQUENCE [LARGE SCALE GENOMIC DNA]</scope>
    <source>
        <strain evidence="12 13">P15</strain>
    </source>
</reference>
<evidence type="ECO:0000256" key="8">
    <source>
        <dbReference type="ARBA" id="ARBA00048679"/>
    </source>
</evidence>
<organism evidence="12 13">
    <name type="scientific">Giardia intestinalis (strain P15)</name>
    <name type="common">Giardia lamblia</name>
    <dbReference type="NCBI Taxonomy" id="658858"/>
    <lineage>
        <taxon>Eukaryota</taxon>
        <taxon>Metamonada</taxon>
        <taxon>Diplomonadida</taxon>
        <taxon>Hexamitidae</taxon>
        <taxon>Giardiinae</taxon>
        <taxon>Giardia</taxon>
    </lineage>
</organism>
<dbReference type="GO" id="GO:0004674">
    <property type="term" value="F:protein serine/threonine kinase activity"/>
    <property type="evidence" value="ECO:0007669"/>
    <property type="project" value="UniProtKB-KW"/>
</dbReference>
<dbReference type="STRING" id="658858.E1F8Q8"/>
<evidence type="ECO:0000313" key="13">
    <source>
        <dbReference type="Proteomes" id="UP000008974"/>
    </source>
</evidence>
<keyword evidence="3" id="KW-0808">Transferase</keyword>
<dbReference type="PANTHER" id="PTHR47634:SF9">
    <property type="entry name" value="PROTEIN KINASE DOMAIN-CONTAINING PROTEIN-RELATED"/>
    <property type="match status" value="1"/>
</dbReference>
<dbReference type="AlphaFoldDB" id="E1F8Q8"/>
<dbReference type="Gene3D" id="3.30.200.20">
    <property type="entry name" value="Phosphorylase Kinase, domain 1"/>
    <property type="match status" value="1"/>
</dbReference>
<comment type="caution">
    <text evidence="12">The sequence shown here is derived from an EMBL/GenBank/DDBJ whole genome shotgun (WGS) entry which is preliminary data.</text>
</comment>
<dbReference type="PROSITE" id="PS00108">
    <property type="entry name" value="PROTEIN_KINASE_ST"/>
    <property type="match status" value="1"/>
</dbReference>
<dbReference type="PROSITE" id="PS00107">
    <property type="entry name" value="PROTEIN_KINASE_ATP"/>
    <property type="match status" value="1"/>
</dbReference>
<keyword evidence="5 12" id="KW-0418">Kinase</keyword>
<evidence type="ECO:0000256" key="3">
    <source>
        <dbReference type="ARBA" id="ARBA00022679"/>
    </source>
</evidence>